<organism evidence="2 3">
    <name type="scientific">Nitrospirillum amazonense</name>
    <dbReference type="NCBI Taxonomy" id="28077"/>
    <lineage>
        <taxon>Bacteria</taxon>
        <taxon>Pseudomonadati</taxon>
        <taxon>Pseudomonadota</taxon>
        <taxon>Alphaproteobacteria</taxon>
        <taxon>Rhodospirillales</taxon>
        <taxon>Azospirillaceae</taxon>
        <taxon>Nitrospirillum</taxon>
    </lineage>
</organism>
<dbReference type="InterPro" id="IPR049625">
    <property type="entry name" value="Glyco_transf_61_cat"/>
</dbReference>
<feature type="domain" description="Glycosyltransferase 61 catalytic" evidence="1">
    <location>
        <begin position="107"/>
        <end position="287"/>
    </location>
</feature>
<evidence type="ECO:0000313" key="2">
    <source>
        <dbReference type="EMBL" id="TWB41178.1"/>
    </source>
</evidence>
<dbReference type="AlphaFoldDB" id="A0A560H4K4"/>
<reference evidence="2 3" key="1">
    <citation type="submission" date="2019-06" db="EMBL/GenBank/DDBJ databases">
        <title>Genomic Encyclopedia of Type Strains, Phase IV (KMG-V): Genome sequencing to study the core and pangenomes of soil and plant-associated prokaryotes.</title>
        <authorList>
            <person name="Whitman W."/>
        </authorList>
    </citation>
    <scope>NUCLEOTIDE SEQUENCE [LARGE SCALE GENOMIC DNA]</scope>
    <source>
        <strain evidence="2 3">BR 11622</strain>
    </source>
</reference>
<dbReference type="RefSeq" id="WP_145733582.1">
    <property type="nucleotide sequence ID" value="NZ_VITR01000008.1"/>
</dbReference>
<dbReference type="OrthoDB" id="3760154at2"/>
<accession>A0A560H4K4</accession>
<evidence type="ECO:0000259" key="1">
    <source>
        <dbReference type="Pfam" id="PF04577"/>
    </source>
</evidence>
<gene>
    <name evidence="2" type="ORF">FBZ90_108202</name>
</gene>
<sequence>MSSELILKECTEAWGGEQFISGPPPGIREFKNVIYMPKRRGVPAFETDQAWGVYDCNGKLLDACSYRRGVDRKLVGQSDCIDPVNFQNINEAPKDIYFYGGPLHWHFGHFLTSTLARFWPYNYLKKSQLPILIHSSFGTSDWLNQNYAVDIFSALGVELQNMECFTSPTLIRRLVVPLPAFEEQSYVHSVMGELYGEIRKTVLRSNALEISSSPLYLSKHKLTSGVSFIENEFEMVNWFESNGVQVVCPEQMGFAEQLALYQSERVVIGSIGSALHTTALSGKKLRVIGYGWLNAINSNFLLLDKVSCNSVSYFFPEGRIYKVSGSHSFSLTLRLAEPHRIAQALLAAASR</sequence>
<evidence type="ECO:0000313" key="3">
    <source>
        <dbReference type="Proteomes" id="UP000315751"/>
    </source>
</evidence>
<keyword evidence="3" id="KW-1185">Reference proteome</keyword>
<name>A0A560H4K4_9PROT</name>
<protein>
    <submittedName>
        <fullName evidence="2">Uncharacterized protein DUF563</fullName>
    </submittedName>
</protein>
<dbReference type="Pfam" id="PF04577">
    <property type="entry name" value="Glyco_transf_61"/>
    <property type="match status" value="1"/>
</dbReference>
<dbReference type="GO" id="GO:0016757">
    <property type="term" value="F:glycosyltransferase activity"/>
    <property type="evidence" value="ECO:0007669"/>
    <property type="project" value="InterPro"/>
</dbReference>
<dbReference type="EMBL" id="VITR01000008">
    <property type="protein sequence ID" value="TWB41178.1"/>
    <property type="molecule type" value="Genomic_DNA"/>
</dbReference>
<dbReference type="Proteomes" id="UP000315751">
    <property type="component" value="Unassembled WGS sequence"/>
</dbReference>
<comment type="caution">
    <text evidence="2">The sequence shown here is derived from an EMBL/GenBank/DDBJ whole genome shotgun (WGS) entry which is preliminary data.</text>
</comment>
<proteinExistence type="predicted"/>